<dbReference type="OrthoDB" id="9795766at2"/>
<sequence length="59" mass="6561">MQATQLNIEQGIEVCAENGRIIIESANPVFILATLLDGITDSNRHNELDVGKLQRQEQL</sequence>
<evidence type="ECO:0000313" key="1">
    <source>
        <dbReference type="EMBL" id="ASF46949.1"/>
    </source>
</evidence>
<keyword evidence="2" id="KW-1185">Reference proteome</keyword>
<name>A0A1Z4C0C8_9GAMM</name>
<dbReference type="AlphaFoldDB" id="A0A1Z4C0C8"/>
<dbReference type="Proteomes" id="UP000197019">
    <property type="component" value="Chromosome"/>
</dbReference>
<accession>A0A1Z4C0C8</accession>
<proteinExistence type="predicted"/>
<gene>
    <name evidence="1" type="ORF">CEK71_13195</name>
</gene>
<dbReference type="RefSeq" id="WP_088619821.1">
    <property type="nucleotide sequence ID" value="NZ_CP022129.1"/>
</dbReference>
<dbReference type="Gene3D" id="2.10.260.10">
    <property type="match status" value="1"/>
</dbReference>
<dbReference type="EMBL" id="CP022129">
    <property type="protein sequence ID" value="ASF46949.1"/>
    <property type="molecule type" value="Genomic_DNA"/>
</dbReference>
<evidence type="ECO:0000313" key="2">
    <source>
        <dbReference type="Proteomes" id="UP000197019"/>
    </source>
</evidence>
<organism evidence="1 2">
    <name type="scientific">Methylovulum psychrotolerans</name>
    <dbReference type="NCBI Taxonomy" id="1704499"/>
    <lineage>
        <taxon>Bacteria</taxon>
        <taxon>Pseudomonadati</taxon>
        <taxon>Pseudomonadota</taxon>
        <taxon>Gammaproteobacteria</taxon>
        <taxon>Methylococcales</taxon>
        <taxon>Methylococcaceae</taxon>
        <taxon>Methylovulum</taxon>
    </lineage>
</organism>
<dbReference type="KEGG" id="mpsy:CEK71_13195"/>
<protein>
    <submittedName>
        <fullName evidence="1">PbsX family transcriptional regulator</fullName>
    </submittedName>
</protein>
<reference evidence="1 2" key="1">
    <citation type="submission" date="2017-06" db="EMBL/GenBank/DDBJ databases">
        <title>Genome Sequencing of the methanotroph Methylovulum psychrotolerants str. HV10-M2 isolated from a high-altitude environment.</title>
        <authorList>
            <person name="Mateos-Rivera A."/>
        </authorList>
    </citation>
    <scope>NUCLEOTIDE SEQUENCE [LARGE SCALE GENOMIC DNA]</scope>
    <source>
        <strain evidence="1 2">HV10_M2</strain>
    </source>
</reference>